<accession>A0AA39PY07</accession>
<sequence>MNLHACMLLPNSPGAIWNFLRSRLKVISRITFRPSVPKSMQPDGVGYAGDSPLKRIFPCLYKMLSYGVCSIILLLNLTRRSRDLLEEIRRSEGAEDRLAHTCGMASAPGNCIDPRRFSMRQNGVTPHPFDRVFFLFGTLAPETDGLEALQSFSRLRESISQQPAPSSIQGIRYGVDASRFWTVLIGIDAYDRRHRGCVSVALLKESFLFDDLGVSEERIQCPLGSEGPTPDESLTPSPDNIVRVLYRLIQNRDIPSGNHILIYFAERMVRAKHNCAKQSLNPICDTCPLDHDTLDAG</sequence>
<name>A0AA39PY07_9AGAR</name>
<evidence type="ECO:0000313" key="2">
    <source>
        <dbReference type="Proteomes" id="UP001175228"/>
    </source>
</evidence>
<proteinExistence type="predicted"/>
<dbReference type="AlphaFoldDB" id="A0AA39PY07"/>
<organism evidence="1 2">
    <name type="scientific">Armillaria luteobubalina</name>
    <dbReference type="NCBI Taxonomy" id="153913"/>
    <lineage>
        <taxon>Eukaryota</taxon>
        <taxon>Fungi</taxon>
        <taxon>Dikarya</taxon>
        <taxon>Basidiomycota</taxon>
        <taxon>Agaricomycotina</taxon>
        <taxon>Agaricomycetes</taxon>
        <taxon>Agaricomycetidae</taxon>
        <taxon>Agaricales</taxon>
        <taxon>Marasmiineae</taxon>
        <taxon>Physalacriaceae</taxon>
        <taxon>Armillaria</taxon>
    </lineage>
</organism>
<gene>
    <name evidence="1" type="ORF">EDD18DRAFT_1182119</name>
</gene>
<keyword evidence="2" id="KW-1185">Reference proteome</keyword>
<protein>
    <submittedName>
        <fullName evidence="1">Uncharacterized protein</fullName>
    </submittedName>
</protein>
<comment type="caution">
    <text evidence="1">The sequence shown here is derived from an EMBL/GenBank/DDBJ whole genome shotgun (WGS) entry which is preliminary data.</text>
</comment>
<evidence type="ECO:0000313" key="1">
    <source>
        <dbReference type="EMBL" id="KAK0492682.1"/>
    </source>
</evidence>
<reference evidence="1" key="1">
    <citation type="submission" date="2023-06" db="EMBL/GenBank/DDBJ databases">
        <authorList>
            <consortium name="Lawrence Berkeley National Laboratory"/>
            <person name="Ahrendt S."/>
            <person name="Sahu N."/>
            <person name="Indic B."/>
            <person name="Wong-Bajracharya J."/>
            <person name="Merenyi Z."/>
            <person name="Ke H.-M."/>
            <person name="Monk M."/>
            <person name="Kocsube S."/>
            <person name="Drula E."/>
            <person name="Lipzen A."/>
            <person name="Balint B."/>
            <person name="Henrissat B."/>
            <person name="Andreopoulos B."/>
            <person name="Martin F.M."/>
            <person name="Harder C.B."/>
            <person name="Rigling D."/>
            <person name="Ford K.L."/>
            <person name="Foster G.D."/>
            <person name="Pangilinan J."/>
            <person name="Papanicolaou A."/>
            <person name="Barry K."/>
            <person name="LaButti K."/>
            <person name="Viragh M."/>
            <person name="Koriabine M."/>
            <person name="Yan M."/>
            <person name="Riley R."/>
            <person name="Champramary S."/>
            <person name="Plett K.L."/>
            <person name="Tsai I.J."/>
            <person name="Slot J."/>
            <person name="Sipos G."/>
            <person name="Plett J."/>
            <person name="Nagy L.G."/>
            <person name="Grigoriev I.V."/>
        </authorList>
    </citation>
    <scope>NUCLEOTIDE SEQUENCE</scope>
    <source>
        <strain evidence="1">HWK02</strain>
    </source>
</reference>
<dbReference type="EMBL" id="JAUEPU010000028">
    <property type="protein sequence ID" value="KAK0492682.1"/>
    <property type="molecule type" value="Genomic_DNA"/>
</dbReference>
<dbReference type="Proteomes" id="UP001175228">
    <property type="component" value="Unassembled WGS sequence"/>
</dbReference>